<reference evidence="1 2" key="1">
    <citation type="submission" date="2015-06" db="EMBL/GenBank/DDBJ databases">
        <title>Draft genome assembly of filamentous brackish cyanobacterium Limnoraphis robusta strain CS-951.</title>
        <authorList>
            <person name="Willis A."/>
            <person name="Parks M."/>
            <person name="Burford M.A."/>
        </authorList>
    </citation>
    <scope>NUCLEOTIDE SEQUENCE [LARGE SCALE GENOMIC DNA]</scope>
    <source>
        <strain evidence="1 2">CS-951</strain>
    </source>
</reference>
<accession>A0A0J9HNB8</accession>
<dbReference type="AlphaFoldDB" id="A0A0J9HNB8"/>
<evidence type="ECO:0000313" key="1">
    <source>
        <dbReference type="EMBL" id="KMW70669.1"/>
    </source>
</evidence>
<sequence>MVEYSTKGTTIECLMATETWLHLSHVAHQFTTDDHINAVYQALESDPLVKRLRKNYILILGMYDKEINREVLGKDSDYMLDEALKVAREGSNSDLFEYEEPKIIRDKYYSGKRQFKADGESELMY</sequence>
<organism evidence="1 2">
    <name type="scientific">Limnoraphis robusta CS-951</name>
    <dbReference type="NCBI Taxonomy" id="1637645"/>
    <lineage>
        <taxon>Bacteria</taxon>
        <taxon>Bacillati</taxon>
        <taxon>Cyanobacteriota</taxon>
        <taxon>Cyanophyceae</taxon>
        <taxon>Oscillatoriophycideae</taxon>
        <taxon>Oscillatoriales</taxon>
        <taxon>Sirenicapillariaceae</taxon>
        <taxon>Limnoraphis</taxon>
    </lineage>
</organism>
<proteinExistence type="predicted"/>
<protein>
    <submittedName>
        <fullName evidence="1">Uncharacterized protein</fullName>
    </submittedName>
</protein>
<name>A0A0J9HNB8_9CYAN</name>
<comment type="caution">
    <text evidence="1">The sequence shown here is derived from an EMBL/GenBank/DDBJ whole genome shotgun (WGS) entry which is preliminary data.</text>
</comment>
<gene>
    <name evidence="1" type="ORF">WN50_33525</name>
</gene>
<dbReference type="Proteomes" id="UP000033607">
    <property type="component" value="Unassembled WGS sequence"/>
</dbReference>
<dbReference type="OrthoDB" id="446046at2"/>
<evidence type="ECO:0000313" key="2">
    <source>
        <dbReference type="Proteomes" id="UP000033607"/>
    </source>
</evidence>
<dbReference type="EMBL" id="LATL02000094">
    <property type="protein sequence ID" value="KMW70669.1"/>
    <property type="molecule type" value="Genomic_DNA"/>
</dbReference>